<protein>
    <submittedName>
        <fullName evidence="5">Uncharacterized protein</fullName>
    </submittedName>
</protein>
<dbReference type="Pfam" id="PF03321">
    <property type="entry name" value="GH3"/>
    <property type="match status" value="1"/>
</dbReference>
<evidence type="ECO:0000256" key="1">
    <source>
        <dbReference type="ARBA" id="ARBA00008068"/>
    </source>
</evidence>
<accession>A0ABD3E925</accession>
<evidence type="ECO:0000313" key="6">
    <source>
        <dbReference type="Proteomes" id="UP001632038"/>
    </source>
</evidence>
<comment type="caution">
    <text evidence="5">The sequence shown here is derived from an EMBL/GenBank/DDBJ whole genome shotgun (WGS) entry which is preliminary data.</text>
</comment>
<dbReference type="GO" id="GO:0016874">
    <property type="term" value="F:ligase activity"/>
    <property type="evidence" value="ECO:0007669"/>
    <property type="project" value="UniProtKB-KW"/>
</dbReference>
<dbReference type="Pfam" id="PF23572">
    <property type="entry name" value="GH3_C"/>
    <property type="match status" value="1"/>
</dbReference>
<proteinExistence type="inferred from homology"/>
<sequence>MGPPSLQWIDEVTRNAAAEQQNALAQILAQNAETEYLKGFNLDGYSAMDKKTFKSKVPMVTYEDIQPLVRKIADGDSSPILCAQPISEFLWSSGTSGEPKLIPSTKEVLDRNLLVFGLLDVVMAMHVKGLDKGKKLNFVFTKSDKKTQGGIPVRLASSSIYKSDTFKNRPANVYTSPNEAIYCEDTFQSMYAQLLCGLYDREQVNRIETIFASSLVRVIKLLQLNWQQLTHDIRTGSLNPKVTDPSIRQCMTRFMRPDRELADYIGQECGKDNWERIITRIWPNTKYLCTIVTGTMAQYIPTLDYYSGGLPIASMIYASSECFFGINLDPLCKPSEVSYTFMPNKVYLEFLPHVNSSEELAESQLVDLVDVEIGKEYETVVTTTAGLYRYRVGDIVRATGFYNSAPQFQFVMRKNVVLNIDWEMTKETELQVAIENASQFLLQKLETSVVDYTSFVDTTTNPDHYVIYWELQAKDLADSQSDDVLDQCCLVMEESFN</sequence>
<keyword evidence="6" id="KW-1185">Reference proteome</keyword>
<feature type="domain" description="GH3 middle" evidence="3">
    <location>
        <begin position="339"/>
        <end position="413"/>
    </location>
</feature>
<evidence type="ECO:0000259" key="4">
    <source>
        <dbReference type="Pfam" id="PF23572"/>
    </source>
</evidence>
<dbReference type="Pfam" id="PF23571">
    <property type="entry name" value="GH3_M"/>
    <property type="match status" value="1"/>
</dbReference>
<gene>
    <name evidence="5" type="ORF">CASFOL_006660</name>
</gene>
<dbReference type="EMBL" id="JAVIJP010000007">
    <property type="protein sequence ID" value="KAL3650257.1"/>
    <property type="molecule type" value="Genomic_DNA"/>
</dbReference>
<evidence type="ECO:0000259" key="3">
    <source>
        <dbReference type="Pfam" id="PF23571"/>
    </source>
</evidence>
<name>A0ABD3E925_9LAMI</name>
<dbReference type="PANTHER" id="PTHR31901:SF96">
    <property type="entry name" value="INDOLE-3-ACETIC ACID-AMIDO SYNTHETASE GH3.1-RELATED"/>
    <property type="match status" value="1"/>
</dbReference>
<dbReference type="InterPro" id="IPR055377">
    <property type="entry name" value="GH3_M"/>
</dbReference>
<reference evidence="6" key="1">
    <citation type="journal article" date="2024" name="IScience">
        <title>Strigolactones Initiate the Formation of Haustorium-like Structures in Castilleja.</title>
        <authorList>
            <person name="Buerger M."/>
            <person name="Peterson D."/>
            <person name="Chory J."/>
        </authorList>
    </citation>
    <scope>NUCLEOTIDE SEQUENCE [LARGE SCALE GENOMIC DNA]</scope>
</reference>
<keyword evidence="2" id="KW-0436">Ligase</keyword>
<comment type="similarity">
    <text evidence="1">Belongs to the IAA-amido conjugating enzyme family.</text>
</comment>
<dbReference type="InterPro" id="IPR055378">
    <property type="entry name" value="GH3_C"/>
</dbReference>
<organism evidence="5 6">
    <name type="scientific">Castilleja foliolosa</name>
    <dbReference type="NCBI Taxonomy" id="1961234"/>
    <lineage>
        <taxon>Eukaryota</taxon>
        <taxon>Viridiplantae</taxon>
        <taxon>Streptophyta</taxon>
        <taxon>Embryophyta</taxon>
        <taxon>Tracheophyta</taxon>
        <taxon>Spermatophyta</taxon>
        <taxon>Magnoliopsida</taxon>
        <taxon>eudicotyledons</taxon>
        <taxon>Gunneridae</taxon>
        <taxon>Pentapetalae</taxon>
        <taxon>asterids</taxon>
        <taxon>lamiids</taxon>
        <taxon>Lamiales</taxon>
        <taxon>Orobanchaceae</taxon>
        <taxon>Pedicularideae</taxon>
        <taxon>Castillejinae</taxon>
        <taxon>Castilleja</taxon>
    </lineage>
</organism>
<dbReference type="Proteomes" id="UP001632038">
    <property type="component" value="Unassembled WGS sequence"/>
</dbReference>
<dbReference type="PANTHER" id="PTHR31901">
    <property type="entry name" value="GH3 DOMAIN-CONTAINING PROTEIN"/>
    <property type="match status" value="1"/>
</dbReference>
<dbReference type="InterPro" id="IPR004993">
    <property type="entry name" value="GH3"/>
</dbReference>
<evidence type="ECO:0000313" key="5">
    <source>
        <dbReference type="EMBL" id="KAL3650257.1"/>
    </source>
</evidence>
<feature type="domain" description="GH3 C-terminal" evidence="4">
    <location>
        <begin position="429"/>
        <end position="496"/>
    </location>
</feature>
<evidence type="ECO:0000256" key="2">
    <source>
        <dbReference type="ARBA" id="ARBA00022598"/>
    </source>
</evidence>
<dbReference type="AlphaFoldDB" id="A0ABD3E925"/>